<protein>
    <recommendedName>
        <fullName evidence="4">RCC1-like domain-containing protein</fullName>
    </recommendedName>
</protein>
<feature type="compositionally biased region" description="Basic and acidic residues" evidence="3">
    <location>
        <begin position="741"/>
        <end position="752"/>
    </location>
</feature>
<dbReference type="Pfam" id="PF00415">
    <property type="entry name" value="RCC1"/>
    <property type="match status" value="1"/>
</dbReference>
<dbReference type="PANTHER" id="PTHR22870">
    <property type="entry name" value="REGULATOR OF CHROMOSOME CONDENSATION"/>
    <property type="match status" value="1"/>
</dbReference>
<feature type="domain" description="RCC1-like" evidence="4">
    <location>
        <begin position="136"/>
        <end position="365"/>
    </location>
</feature>
<dbReference type="Gene3D" id="2.130.10.30">
    <property type="entry name" value="Regulator of chromosome condensation 1/beta-lactamase-inhibitor protein II"/>
    <property type="match status" value="1"/>
</dbReference>
<feature type="repeat" description="RCC1" evidence="2">
    <location>
        <begin position="55"/>
        <end position="106"/>
    </location>
</feature>
<dbReference type="PRINTS" id="PR00633">
    <property type="entry name" value="RCCNDNSATION"/>
</dbReference>
<reference evidence="5 6" key="1">
    <citation type="submission" date="2022-12" db="EMBL/GenBank/DDBJ databases">
        <title>Chromosome-level genome assembly of true bugs.</title>
        <authorList>
            <person name="Ma L."/>
            <person name="Li H."/>
        </authorList>
    </citation>
    <scope>NUCLEOTIDE SEQUENCE [LARGE SCALE GENOMIC DNA]</scope>
    <source>
        <strain evidence="5">Lab_2022b</strain>
    </source>
</reference>
<dbReference type="InterPro" id="IPR000408">
    <property type="entry name" value="Reg_chr_condens"/>
</dbReference>
<feature type="region of interest" description="Disordered" evidence="3">
    <location>
        <begin position="422"/>
        <end position="449"/>
    </location>
</feature>
<dbReference type="InterPro" id="IPR009091">
    <property type="entry name" value="RCC1/BLIP-II"/>
</dbReference>
<feature type="repeat" description="RCC1" evidence="2">
    <location>
        <begin position="157"/>
        <end position="209"/>
    </location>
</feature>
<feature type="repeat" description="RCC1" evidence="2">
    <location>
        <begin position="260"/>
        <end position="311"/>
    </location>
</feature>
<feature type="compositionally biased region" description="Low complexity" evidence="3">
    <location>
        <begin position="541"/>
        <end position="550"/>
    </location>
</feature>
<feature type="repeat" description="RCC1" evidence="2">
    <location>
        <begin position="210"/>
        <end position="259"/>
    </location>
</feature>
<dbReference type="Pfam" id="PF25390">
    <property type="entry name" value="WD40_RLD"/>
    <property type="match status" value="1"/>
</dbReference>
<dbReference type="PROSITE" id="PS50012">
    <property type="entry name" value="RCC1_3"/>
    <property type="match status" value="7"/>
</dbReference>
<dbReference type="PROSITE" id="PS00626">
    <property type="entry name" value="RCC1_2"/>
    <property type="match status" value="5"/>
</dbReference>
<feature type="compositionally biased region" description="Basic and acidic residues" evidence="3">
    <location>
        <begin position="479"/>
        <end position="494"/>
    </location>
</feature>
<feature type="compositionally biased region" description="Polar residues" evidence="3">
    <location>
        <begin position="753"/>
        <end position="766"/>
    </location>
</feature>
<feature type="compositionally biased region" description="Pro residues" evidence="3">
    <location>
        <begin position="428"/>
        <end position="438"/>
    </location>
</feature>
<dbReference type="InterPro" id="IPR058923">
    <property type="entry name" value="RCC1-like_dom"/>
</dbReference>
<feature type="repeat" description="RCC1" evidence="2">
    <location>
        <begin position="312"/>
        <end position="368"/>
    </location>
</feature>
<keyword evidence="1" id="KW-0677">Repeat</keyword>
<evidence type="ECO:0000256" key="1">
    <source>
        <dbReference type="ARBA" id="ARBA00022737"/>
    </source>
</evidence>
<dbReference type="EMBL" id="JAPXFL010000008">
    <property type="protein sequence ID" value="KAK9503277.1"/>
    <property type="molecule type" value="Genomic_DNA"/>
</dbReference>
<evidence type="ECO:0000313" key="5">
    <source>
        <dbReference type="EMBL" id="KAK9503277.1"/>
    </source>
</evidence>
<feature type="compositionally biased region" description="Basic and acidic residues" evidence="3">
    <location>
        <begin position="795"/>
        <end position="806"/>
    </location>
</feature>
<evidence type="ECO:0000256" key="3">
    <source>
        <dbReference type="SAM" id="MobiDB-lite"/>
    </source>
</evidence>
<name>A0AAW1D336_9HEMI</name>
<keyword evidence="6" id="KW-1185">Reference proteome</keyword>
<proteinExistence type="predicted"/>
<feature type="region of interest" description="Disordered" evidence="3">
    <location>
        <begin position="741"/>
        <end position="806"/>
    </location>
</feature>
<dbReference type="SUPFAM" id="SSF50985">
    <property type="entry name" value="RCC1/BLIP-II"/>
    <property type="match status" value="1"/>
</dbReference>
<organism evidence="5 6">
    <name type="scientific">Rhynocoris fuscipes</name>
    <dbReference type="NCBI Taxonomy" id="488301"/>
    <lineage>
        <taxon>Eukaryota</taxon>
        <taxon>Metazoa</taxon>
        <taxon>Ecdysozoa</taxon>
        <taxon>Arthropoda</taxon>
        <taxon>Hexapoda</taxon>
        <taxon>Insecta</taxon>
        <taxon>Pterygota</taxon>
        <taxon>Neoptera</taxon>
        <taxon>Paraneoptera</taxon>
        <taxon>Hemiptera</taxon>
        <taxon>Heteroptera</taxon>
        <taxon>Panheteroptera</taxon>
        <taxon>Cimicomorpha</taxon>
        <taxon>Reduviidae</taxon>
        <taxon>Harpactorinae</taxon>
        <taxon>Harpactorini</taxon>
        <taxon>Rhynocoris</taxon>
    </lineage>
</organism>
<evidence type="ECO:0000313" key="6">
    <source>
        <dbReference type="Proteomes" id="UP001461498"/>
    </source>
</evidence>
<dbReference type="PANTHER" id="PTHR22870:SF440">
    <property type="entry name" value="RETINITIS PIGMENTOSA GTPASE REGULATOR B-RELATED"/>
    <property type="match status" value="1"/>
</dbReference>
<evidence type="ECO:0000259" key="4">
    <source>
        <dbReference type="Pfam" id="PF25390"/>
    </source>
</evidence>
<sequence>MSNEELHEIPDSGAVFTFGKSRFADNIPSHFFVRKDPIVDISCGDEHTVVICQNGRAFSFGRNGWGELGLGNRMAVARPSCVKSLKPKKCIHVACGRAHSLFLSDTGKVYACGNNDEGQLGLGDVLLRDIPEEIASLNSVKQLSAGSCHSAALTISGQVFVWGSNKEGQLGINTDQSSASINIPKLLDLDTRIIQIACGYYHTLLLTEEGRILSFGEGDFGKLGVGDEIRRSVPTFIKSFDLLKFISAGGNHSAAITLKGKLLVWGSNSRGQLGLNQPTYIVHPSLCTCLEDSAVSYVSCGENHTAVVTEKGVLYTFGDNAHGKLCLEKVEGSSIEYSTVPLKVTKLENFIIKKVECGGCHTMVLGASSPDTQLRHTTNGMRKDIVIESKLNEVIDTDSLASSRSSSTKATSLAPIPKYIRTSTNISLPPPSSTPTPQNPTVNLDPSESVADPITTTLLKTPEIPEKIDELFDENNSQENREEAEVEKDEVPAERIESCGENNVSVNRSSFDEKQLPACLYPCQTINSKCNEKGKRILSDNSCSDKVNNNKNKKKSVSTQCEQDGGSNRQVDRFLSWYRKQKEDMNIVSEQIQYAKVKLAYLFEHYEHFAANIDYPSNTTDISADSQDVCSMNIERNELFYNMAPHIHNILICKGNSVQNHNLLEKKPELFWQNVDLRISEVNASKPNTDINPDYMNSKSGNIGYDDFGAQGDGPQLVRYQKIIEWEKRNKEEMIDVVRTEGDQEEVSDKHVSQSGEKTVQQTNKVKNYLIIKKDPQSRHNSRNAGRNEMSKTQSTREKTKICVLL</sequence>
<dbReference type="AlphaFoldDB" id="A0AAW1D336"/>
<feature type="repeat" description="RCC1" evidence="2">
    <location>
        <begin position="107"/>
        <end position="156"/>
    </location>
</feature>
<accession>A0AAW1D336</accession>
<feature type="region of interest" description="Disordered" evidence="3">
    <location>
        <begin position="473"/>
        <end position="494"/>
    </location>
</feature>
<feature type="repeat" description="RCC1" evidence="2">
    <location>
        <begin position="13"/>
        <end position="54"/>
    </location>
</feature>
<dbReference type="Proteomes" id="UP001461498">
    <property type="component" value="Unassembled WGS sequence"/>
</dbReference>
<comment type="caution">
    <text evidence="5">The sequence shown here is derived from an EMBL/GenBank/DDBJ whole genome shotgun (WGS) entry which is preliminary data.</text>
</comment>
<dbReference type="InterPro" id="IPR051210">
    <property type="entry name" value="Ub_ligase/GEF_domain"/>
</dbReference>
<evidence type="ECO:0000256" key="2">
    <source>
        <dbReference type="PROSITE-ProRule" id="PRU00235"/>
    </source>
</evidence>
<feature type="region of interest" description="Disordered" evidence="3">
    <location>
        <begin position="541"/>
        <end position="567"/>
    </location>
</feature>
<gene>
    <name evidence="5" type="ORF">O3M35_011880</name>
</gene>